<feature type="region of interest" description="Disordered" evidence="1">
    <location>
        <begin position="51"/>
        <end position="75"/>
    </location>
</feature>
<feature type="compositionally biased region" description="Polar residues" evidence="1">
    <location>
        <begin position="55"/>
        <end position="75"/>
    </location>
</feature>
<sequence length="336" mass="37418">MGRLDEQAKHRVVILRKAGLSFRKIKKVLELDNIKVTPQAIYQFLKRSNVEPERSQTAPRPQNVTPNGQSWGERQPWNLYQQNGEHRTSVENKLEPGHGVPPVANKDEGIKIVSVTSLSKGNHAFQMTSSNPIPVPQGQTTAQAFIGPHQSRSLQVPLQQHHGRARTPVPAPRNPALLVTKKIVDRAINLQKKVNVQNGVQMLVNGTPYPAAIPAVSRPQNTRPVQVPSLQVKDACIQTALSFCPQRAGINGEQLDSIKGEINRLTQAVQTLMDRQSRWEQIQQRQQQNNHQEVLQQIQQLGTTLSAKLAHNSGTYSGDQVDAPLPDFGHFKMELL</sequence>
<keyword evidence="3" id="KW-1185">Reference proteome</keyword>
<evidence type="ECO:0000313" key="2">
    <source>
        <dbReference type="EMBL" id="KAG8433144.1"/>
    </source>
</evidence>
<evidence type="ECO:0000313" key="3">
    <source>
        <dbReference type="Proteomes" id="UP000812440"/>
    </source>
</evidence>
<dbReference type="Proteomes" id="UP000812440">
    <property type="component" value="Chromosome 9"/>
</dbReference>
<protein>
    <submittedName>
        <fullName evidence="2">Uncharacterized protein</fullName>
    </submittedName>
</protein>
<reference evidence="2" key="1">
    <citation type="thesis" date="2020" institute="ProQuest LLC" country="789 East Eisenhower Parkway, Ann Arbor, MI, USA">
        <title>Comparative Genomics and Chromosome Evolution.</title>
        <authorList>
            <person name="Mudd A.B."/>
        </authorList>
    </citation>
    <scope>NUCLEOTIDE SEQUENCE</scope>
    <source>
        <strain evidence="2">Female2</strain>
        <tissue evidence="2">Blood</tissue>
    </source>
</reference>
<dbReference type="EMBL" id="JAACNH010000009">
    <property type="protein sequence ID" value="KAG8433144.1"/>
    <property type="molecule type" value="Genomic_DNA"/>
</dbReference>
<evidence type="ECO:0000256" key="1">
    <source>
        <dbReference type="SAM" id="MobiDB-lite"/>
    </source>
</evidence>
<comment type="caution">
    <text evidence="2">The sequence shown here is derived from an EMBL/GenBank/DDBJ whole genome shotgun (WGS) entry which is preliminary data.</text>
</comment>
<gene>
    <name evidence="2" type="ORF">GDO86_017436</name>
</gene>
<name>A0A8T2IQ21_9PIPI</name>
<proteinExistence type="predicted"/>
<dbReference type="AlphaFoldDB" id="A0A8T2IQ21"/>
<dbReference type="OrthoDB" id="8895781at2759"/>
<accession>A0A8T2IQ21</accession>
<organism evidence="2 3">
    <name type="scientific">Hymenochirus boettgeri</name>
    <name type="common">Congo dwarf clawed frog</name>
    <dbReference type="NCBI Taxonomy" id="247094"/>
    <lineage>
        <taxon>Eukaryota</taxon>
        <taxon>Metazoa</taxon>
        <taxon>Chordata</taxon>
        <taxon>Craniata</taxon>
        <taxon>Vertebrata</taxon>
        <taxon>Euteleostomi</taxon>
        <taxon>Amphibia</taxon>
        <taxon>Batrachia</taxon>
        <taxon>Anura</taxon>
        <taxon>Pipoidea</taxon>
        <taxon>Pipidae</taxon>
        <taxon>Pipinae</taxon>
        <taxon>Hymenochirus</taxon>
    </lineage>
</organism>
<dbReference type="EMBL" id="JAACNH010000009">
    <property type="protein sequence ID" value="KAG8433143.1"/>
    <property type="molecule type" value="Genomic_DNA"/>
</dbReference>